<gene>
    <name evidence="2" type="ORF">QYF61_026777</name>
</gene>
<dbReference type="EMBL" id="JAUNZN010000002">
    <property type="protein sequence ID" value="KAK4828506.1"/>
    <property type="molecule type" value="Genomic_DNA"/>
</dbReference>
<dbReference type="Proteomes" id="UP001333110">
    <property type="component" value="Unassembled WGS sequence"/>
</dbReference>
<sequence length="116" mass="12075">MKHRKDSGGKNSFEKDLPAAFNTAQPNGECTLVRALVASSPVLVTLQRANGTLEGNRDTSKNAVTLRLLGCILGCIRQGVTSSISEATSGVVGPVLGSSAEERCGHTGTNPVHEDN</sequence>
<keyword evidence="3" id="KW-1185">Reference proteome</keyword>
<protein>
    <submittedName>
        <fullName evidence="2">Uncharacterized protein</fullName>
    </submittedName>
</protein>
<reference evidence="2 3" key="1">
    <citation type="journal article" date="2023" name="J. Hered.">
        <title>Chromosome-level genome of the wood stork (Mycteria americana) provides insight into avian chromosome evolution.</title>
        <authorList>
            <person name="Flamio R. Jr."/>
            <person name="Ramstad K.M."/>
        </authorList>
    </citation>
    <scope>NUCLEOTIDE SEQUENCE [LARGE SCALE GENOMIC DNA]</scope>
    <source>
        <strain evidence="2">JAX WOST 10</strain>
    </source>
</reference>
<feature type="region of interest" description="Disordered" evidence="1">
    <location>
        <begin position="1"/>
        <end position="20"/>
    </location>
</feature>
<organism evidence="2 3">
    <name type="scientific">Mycteria americana</name>
    <name type="common">Wood stork</name>
    <dbReference type="NCBI Taxonomy" id="33587"/>
    <lineage>
        <taxon>Eukaryota</taxon>
        <taxon>Metazoa</taxon>
        <taxon>Chordata</taxon>
        <taxon>Craniata</taxon>
        <taxon>Vertebrata</taxon>
        <taxon>Euteleostomi</taxon>
        <taxon>Archelosauria</taxon>
        <taxon>Archosauria</taxon>
        <taxon>Dinosauria</taxon>
        <taxon>Saurischia</taxon>
        <taxon>Theropoda</taxon>
        <taxon>Coelurosauria</taxon>
        <taxon>Aves</taxon>
        <taxon>Neognathae</taxon>
        <taxon>Neoaves</taxon>
        <taxon>Aequornithes</taxon>
        <taxon>Ciconiiformes</taxon>
        <taxon>Ciconiidae</taxon>
        <taxon>Mycteria</taxon>
    </lineage>
</organism>
<evidence type="ECO:0000256" key="1">
    <source>
        <dbReference type="SAM" id="MobiDB-lite"/>
    </source>
</evidence>
<evidence type="ECO:0000313" key="3">
    <source>
        <dbReference type="Proteomes" id="UP001333110"/>
    </source>
</evidence>
<accession>A0AAN7NPA6</accession>
<proteinExistence type="predicted"/>
<feature type="compositionally biased region" description="Basic and acidic residues" evidence="1">
    <location>
        <begin position="1"/>
        <end position="17"/>
    </location>
</feature>
<evidence type="ECO:0000313" key="2">
    <source>
        <dbReference type="EMBL" id="KAK4828506.1"/>
    </source>
</evidence>
<dbReference type="AlphaFoldDB" id="A0AAN7NPA6"/>
<comment type="caution">
    <text evidence="2">The sequence shown here is derived from an EMBL/GenBank/DDBJ whole genome shotgun (WGS) entry which is preliminary data.</text>
</comment>
<name>A0AAN7NPA6_MYCAM</name>